<accession>A0A2J7QA52</accession>
<evidence type="ECO:0000256" key="2">
    <source>
        <dbReference type="SAM" id="MobiDB-lite"/>
    </source>
</evidence>
<dbReference type="EMBL" id="NEVH01016339">
    <property type="protein sequence ID" value="PNF25449.1"/>
    <property type="molecule type" value="Genomic_DNA"/>
</dbReference>
<sequence>MTAPGHQQELRTTIEPQLVQLNCRWGEILHRIHAILSSRKEAYVSKHREKPHPVSPQRAAVTSSEGSTSPVQTTLTTVSPPQPTPRTSKGQKETLSSPLGKEIAAFEEAAQQMLRRMNVMLVTVKGVGSEKDPGRRLEVLERELSFLAPDIATLISRGDGLILTVHSNDPFRAGKLKELSQDKLRSKWQEVKAECEVRKAEAQEGEEKLKECSKLMAELQLWLKDAKRRLEQANNEEVQLKAFQEEFEKKEKEIASLNEKCTELERLQIGHEDTEDTAALINEKWQDVRGQFQHFQKGSKEKIVPDSKMDIGGTQAAEFVTRVNKVREATSTISRQLNSFPLGGWDYDTFPAQEECLKKVRESLGALKPSVDEIEYDRDGVMRRAKREQGDQVRRVVDKLREEWSQVNRGYTER</sequence>
<dbReference type="Proteomes" id="UP000235965">
    <property type="component" value="Unassembled WGS sequence"/>
</dbReference>
<feature type="compositionally biased region" description="Polar residues" evidence="2">
    <location>
        <begin position="60"/>
        <end position="97"/>
    </location>
</feature>
<feature type="non-terminal residue" evidence="3">
    <location>
        <position position="414"/>
    </location>
</feature>
<gene>
    <name evidence="3" type="ORF">B7P43_G08800</name>
</gene>
<evidence type="ECO:0000256" key="1">
    <source>
        <dbReference type="SAM" id="Coils"/>
    </source>
</evidence>
<comment type="caution">
    <text evidence="3">The sequence shown here is derived from an EMBL/GenBank/DDBJ whole genome shotgun (WGS) entry which is preliminary data.</text>
</comment>
<proteinExistence type="predicted"/>
<name>A0A2J7QA52_9NEOP</name>
<feature type="coiled-coil region" evidence="1">
    <location>
        <begin position="216"/>
        <end position="267"/>
    </location>
</feature>
<dbReference type="OrthoDB" id="10057795at2759"/>
<evidence type="ECO:0000313" key="4">
    <source>
        <dbReference type="Proteomes" id="UP000235965"/>
    </source>
</evidence>
<feature type="region of interest" description="Disordered" evidence="2">
    <location>
        <begin position="43"/>
        <end position="97"/>
    </location>
</feature>
<keyword evidence="1" id="KW-0175">Coiled coil</keyword>
<reference evidence="3 4" key="1">
    <citation type="submission" date="2017-12" db="EMBL/GenBank/DDBJ databases">
        <title>Hemimetabolous genomes reveal molecular basis of termite eusociality.</title>
        <authorList>
            <person name="Harrison M.C."/>
            <person name="Jongepier E."/>
            <person name="Robertson H.M."/>
            <person name="Arning N."/>
            <person name="Bitard-Feildel T."/>
            <person name="Chao H."/>
            <person name="Childers C.P."/>
            <person name="Dinh H."/>
            <person name="Doddapaneni H."/>
            <person name="Dugan S."/>
            <person name="Gowin J."/>
            <person name="Greiner C."/>
            <person name="Han Y."/>
            <person name="Hu H."/>
            <person name="Hughes D.S.T."/>
            <person name="Huylmans A.-K."/>
            <person name="Kemena C."/>
            <person name="Kremer L.P.M."/>
            <person name="Lee S.L."/>
            <person name="Lopez-Ezquerra A."/>
            <person name="Mallet L."/>
            <person name="Monroy-Kuhn J.M."/>
            <person name="Moser A."/>
            <person name="Murali S.C."/>
            <person name="Muzny D.M."/>
            <person name="Otani S."/>
            <person name="Piulachs M.-D."/>
            <person name="Poelchau M."/>
            <person name="Qu J."/>
            <person name="Schaub F."/>
            <person name="Wada-Katsumata A."/>
            <person name="Worley K.C."/>
            <person name="Xie Q."/>
            <person name="Ylla G."/>
            <person name="Poulsen M."/>
            <person name="Gibbs R.A."/>
            <person name="Schal C."/>
            <person name="Richards S."/>
            <person name="Belles X."/>
            <person name="Korb J."/>
            <person name="Bornberg-Bauer E."/>
        </authorList>
    </citation>
    <scope>NUCLEOTIDE SEQUENCE [LARGE SCALE GENOMIC DNA]</scope>
    <source>
        <tissue evidence="3">Whole body</tissue>
    </source>
</reference>
<evidence type="ECO:0000313" key="3">
    <source>
        <dbReference type="EMBL" id="PNF25449.1"/>
    </source>
</evidence>
<dbReference type="AlphaFoldDB" id="A0A2J7QA52"/>
<dbReference type="Gene3D" id="1.20.58.60">
    <property type="match status" value="1"/>
</dbReference>
<dbReference type="SUPFAM" id="SSF46966">
    <property type="entry name" value="Spectrin repeat"/>
    <property type="match status" value="1"/>
</dbReference>
<keyword evidence="4" id="KW-1185">Reference proteome</keyword>
<protein>
    <submittedName>
        <fullName evidence="3">Uncharacterized protein</fullName>
    </submittedName>
</protein>
<organism evidence="3 4">
    <name type="scientific">Cryptotermes secundus</name>
    <dbReference type="NCBI Taxonomy" id="105785"/>
    <lineage>
        <taxon>Eukaryota</taxon>
        <taxon>Metazoa</taxon>
        <taxon>Ecdysozoa</taxon>
        <taxon>Arthropoda</taxon>
        <taxon>Hexapoda</taxon>
        <taxon>Insecta</taxon>
        <taxon>Pterygota</taxon>
        <taxon>Neoptera</taxon>
        <taxon>Polyneoptera</taxon>
        <taxon>Dictyoptera</taxon>
        <taxon>Blattodea</taxon>
        <taxon>Blattoidea</taxon>
        <taxon>Termitoidae</taxon>
        <taxon>Kalotermitidae</taxon>
        <taxon>Cryptotermitinae</taxon>
        <taxon>Cryptotermes</taxon>
    </lineage>
</organism>